<keyword evidence="4 8" id="KW-0808">Transferase</keyword>
<dbReference type="Pfam" id="PF13641">
    <property type="entry name" value="Glyco_tranf_2_3"/>
    <property type="match status" value="1"/>
</dbReference>
<dbReference type="Pfam" id="PF17994">
    <property type="entry name" value="Glft2_N"/>
    <property type="match status" value="1"/>
</dbReference>
<dbReference type="InterPro" id="IPR029044">
    <property type="entry name" value="Nucleotide-diphossugar_trans"/>
</dbReference>
<dbReference type="GO" id="GO:0016757">
    <property type="term" value="F:glycosyltransferase activity"/>
    <property type="evidence" value="ECO:0007669"/>
    <property type="project" value="UniProtKB-KW"/>
</dbReference>
<dbReference type="InterPro" id="IPR045699">
    <property type="entry name" value="GlfT2_C"/>
</dbReference>
<dbReference type="InterPro" id="IPR040492">
    <property type="entry name" value="GlfT2_N"/>
</dbReference>
<dbReference type="RefSeq" id="WP_141787390.1">
    <property type="nucleotide sequence ID" value="NZ_BAAAKX010000013.1"/>
</dbReference>
<keyword evidence="9" id="KW-1185">Reference proteome</keyword>
<reference evidence="8 9" key="1">
    <citation type="submission" date="2019-06" db="EMBL/GenBank/DDBJ databases">
        <title>Sequencing the genomes of 1000 actinobacteria strains.</title>
        <authorList>
            <person name="Klenk H.-P."/>
        </authorList>
    </citation>
    <scope>NUCLEOTIDE SEQUENCE [LARGE SCALE GENOMIC DNA]</scope>
    <source>
        <strain evidence="8 9">DSM 18082</strain>
    </source>
</reference>
<evidence type="ECO:0000313" key="8">
    <source>
        <dbReference type="EMBL" id="TQL59359.1"/>
    </source>
</evidence>
<evidence type="ECO:0000313" key="9">
    <source>
        <dbReference type="Proteomes" id="UP000319514"/>
    </source>
</evidence>
<feature type="region of interest" description="Disordered" evidence="5">
    <location>
        <begin position="507"/>
        <end position="540"/>
    </location>
</feature>
<protein>
    <submittedName>
        <fullName evidence="8">Galactofuranosylgalactofuranosylrhamnosyl-N-acetylglucosaminyl-diphospho-decaprenol beta-1,5/1,6-galactofuranosyltransferase</fullName>
    </submittedName>
</protein>
<dbReference type="AlphaFoldDB" id="A0A542ZGD4"/>
<evidence type="ECO:0000256" key="5">
    <source>
        <dbReference type="SAM" id="MobiDB-lite"/>
    </source>
</evidence>
<dbReference type="Proteomes" id="UP000319514">
    <property type="component" value="Unassembled WGS sequence"/>
</dbReference>
<evidence type="ECO:0000256" key="1">
    <source>
        <dbReference type="ARBA" id="ARBA00004776"/>
    </source>
</evidence>
<comment type="similarity">
    <text evidence="2">Belongs to the glycosyltransferase 2 family.</text>
</comment>
<dbReference type="PANTHER" id="PTHR43179:SF12">
    <property type="entry name" value="GALACTOFURANOSYLTRANSFERASE GLFT2"/>
    <property type="match status" value="1"/>
</dbReference>
<dbReference type="EMBL" id="VFOQ01000001">
    <property type="protein sequence ID" value="TQL59359.1"/>
    <property type="molecule type" value="Genomic_DNA"/>
</dbReference>
<proteinExistence type="inferred from homology"/>
<dbReference type="PANTHER" id="PTHR43179">
    <property type="entry name" value="RHAMNOSYLTRANSFERASE WBBL"/>
    <property type="match status" value="1"/>
</dbReference>
<gene>
    <name evidence="8" type="ORF">FB474_0713</name>
</gene>
<name>A0A542ZGD4_9MICO</name>
<dbReference type="OrthoDB" id="3225550at2"/>
<evidence type="ECO:0000256" key="4">
    <source>
        <dbReference type="ARBA" id="ARBA00022679"/>
    </source>
</evidence>
<evidence type="ECO:0000259" key="7">
    <source>
        <dbReference type="Pfam" id="PF19320"/>
    </source>
</evidence>
<accession>A0A542ZGD4</accession>
<feature type="domain" description="Galactofuranosyltransferase-2 C-terminal" evidence="7">
    <location>
        <begin position="470"/>
        <end position="666"/>
    </location>
</feature>
<evidence type="ECO:0000256" key="3">
    <source>
        <dbReference type="ARBA" id="ARBA00022676"/>
    </source>
</evidence>
<comment type="pathway">
    <text evidence="1">Cell wall biogenesis; cell wall polysaccharide biosynthesis.</text>
</comment>
<feature type="domain" description="Galactofuranosyltransferase GlfT2 N-terminal" evidence="6">
    <location>
        <begin position="76"/>
        <end position="185"/>
    </location>
</feature>
<dbReference type="Pfam" id="PF19320">
    <property type="entry name" value="GlfT2_domain3"/>
    <property type="match status" value="1"/>
</dbReference>
<evidence type="ECO:0000256" key="2">
    <source>
        <dbReference type="ARBA" id="ARBA00006739"/>
    </source>
</evidence>
<organism evidence="8 9">
    <name type="scientific">Oryzihumus leptocrescens</name>
    <dbReference type="NCBI Taxonomy" id="297536"/>
    <lineage>
        <taxon>Bacteria</taxon>
        <taxon>Bacillati</taxon>
        <taxon>Actinomycetota</taxon>
        <taxon>Actinomycetes</taxon>
        <taxon>Micrococcales</taxon>
        <taxon>Intrasporangiaceae</taxon>
        <taxon>Oryzihumus</taxon>
    </lineage>
</organism>
<dbReference type="SUPFAM" id="SSF53448">
    <property type="entry name" value="Nucleotide-diphospho-sugar transferases"/>
    <property type="match status" value="1"/>
</dbReference>
<sequence>MSAADHRDPVWREVARVVLPHEADPEALPLYVDFTDDLTAIAAVAAEEEARWTRGAEMPGTAVSTGGPAAVHGEYVLSRRSFRVLATQRVSFASYFNAFPASYWRRWSIATAVRLDLTLAGAGTVLVYRSNARGIRQVVHTERVGGGQSALSLELPLSPFGDGGWYWFDLVAGNQDLELVQGAWSVAVPADLAGRPERAPGTASLAITTFNRESFCIDTLRTLAADPDVRELIDTIYVADQGTSRLSAHPDLAEVAEQLGDQLEVIEQDNLGGSGGFSRGMLETLRAGRSRYVLVLDDDVNVETEGIRRSLAFADLARVPTIVGGHMFNMYDRPTLHAFGEQVRMHDFTWGPIDRRPPVNFALSGLRSRPWLHRRMDVNYNGWWMSLIPTAVLAEVGLSIPAFLKWDDAEFGLRAGEAGHPTVSMPGVAVWHVPWTDKDDSVDWQAYFHQRNRLVTALLHGPAVAPKRLVADSVGIDLMHASAMQYYAASLRLRALEDVLSGPGHLHPSLRTAAPQARSLSSQFSDSRIEPDPDAFPPPRGLGYTPLPMVGKRPGVKKLVPWLVTTAVRQTLLKPRPGASEAPQAYVAKMDANWWRLAQVDSAVVSTADGAGASWHRRDRDTFRTLMARSARLHRELAREWPRLAGEYRAARAELTSPEAWEKTFSVDEPSVDGRR</sequence>
<comment type="caution">
    <text evidence="8">The sequence shown here is derived from an EMBL/GenBank/DDBJ whole genome shotgun (WGS) entry which is preliminary data.</text>
</comment>
<dbReference type="Gene3D" id="3.90.550.60">
    <property type="match status" value="1"/>
</dbReference>
<evidence type="ECO:0000259" key="6">
    <source>
        <dbReference type="Pfam" id="PF17994"/>
    </source>
</evidence>
<keyword evidence="3" id="KW-0328">Glycosyltransferase</keyword>